<evidence type="ECO:0008006" key="3">
    <source>
        <dbReference type="Google" id="ProtNLM"/>
    </source>
</evidence>
<dbReference type="RefSeq" id="WP_117155118.1">
    <property type="nucleotide sequence ID" value="NZ_BMLG01000009.1"/>
</dbReference>
<evidence type="ECO:0000313" key="2">
    <source>
        <dbReference type="Proteomes" id="UP000618460"/>
    </source>
</evidence>
<gene>
    <name evidence="1" type="primary">ywgA</name>
    <name evidence="1" type="ORF">GCM10011351_18670</name>
</gene>
<proteinExistence type="predicted"/>
<accession>A0A917TQ74</accession>
<evidence type="ECO:0000313" key="1">
    <source>
        <dbReference type="EMBL" id="GGM32895.1"/>
    </source>
</evidence>
<reference evidence="1" key="2">
    <citation type="submission" date="2020-09" db="EMBL/GenBank/DDBJ databases">
        <authorList>
            <person name="Sun Q."/>
            <person name="Zhou Y."/>
        </authorList>
    </citation>
    <scope>NUCLEOTIDE SEQUENCE</scope>
    <source>
        <strain evidence="1">CGMCC 1.6333</strain>
    </source>
</reference>
<dbReference type="AlphaFoldDB" id="A0A917TQ74"/>
<sequence length="170" mass="20115">MLTNHAKLMKFFMTSGEIIGRKKLQKMIYILKNCDIPFEEKFEFHFYGPYSEELTLRMEELCNLGFIAESKEKKSNYYQYRYTMTRAGEDFLNHSQVVLPPFEDKIDKMKDQSSRFLELVSTILYFKHLSKSEVEEKIQIVKKSSNYTATDIESAWQFIAELQGNEQVQA</sequence>
<comment type="caution">
    <text evidence="1">The sequence shown here is derived from an EMBL/GenBank/DDBJ whole genome shotgun (WGS) entry which is preliminary data.</text>
</comment>
<organism evidence="1 2">
    <name type="scientific">Paraliobacillus quinghaiensis</name>
    <dbReference type="NCBI Taxonomy" id="470815"/>
    <lineage>
        <taxon>Bacteria</taxon>
        <taxon>Bacillati</taxon>
        <taxon>Bacillota</taxon>
        <taxon>Bacilli</taxon>
        <taxon>Bacillales</taxon>
        <taxon>Bacillaceae</taxon>
        <taxon>Paraliobacillus</taxon>
    </lineage>
</organism>
<reference evidence="1" key="1">
    <citation type="journal article" date="2014" name="Int. J. Syst. Evol. Microbiol.">
        <title>Complete genome sequence of Corynebacterium casei LMG S-19264T (=DSM 44701T), isolated from a smear-ripened cheese.</title>
        <authorList>
            <consortium name="US DOE Joint Genome Institute (JGI-PGF)"/>
            <person name="Walter F."/>
            <person name="Albersmeier A."/>
            <person name="Kalinowski J."/>
            <person name="Ruckert C."/>
        </authorList>
    </citation>
    <scope>NUCLEOTIDE SEQUENCE</scope>
    <source>
        <strain evidence="1">CGMCC 1.6333</strain>
    </source>
</reference>
<protein>
    <recommendedName>
        <fullName evidence="3">YwgA family protein</fullName>
    </recommendedName>
</protein>
<name>A0A917TQ74_9BACI</name>
<keyword evidence="2" id="KW-1185">Reference proteome</keyword>
<dbReference type="EMBL" id="BMLG01000009">
    <property type="protein sequence ID" value="GGM32895.1"/>
    <property type="molecule type" value="Genomic_DNA"/>
</dbReference>
<dbReference type="Proteomes" id="UP000618460">
    <property type="component" value="Unassembled WGS sequence"/>
</dbReference>
<dbReference type="OrthoDB" id="5507947at2"/>